<dbReference type="PANTHER" id="PTHR13822:SF10">
    <property type="entry name" value="ATP SYNTHASE EPSILON CHAIN, CHLOROPLASTIC"/>
    <property type="match status" value="1"/>
</dbReference>
<evidence type="ECO:0000259" key="8">
    <source>
        <dbReference type="Pfam" id="PF02823"/>
    </source>
</evidence>
<keyword evidence="6" id="KW-0139">CF(1)</keyword>
<keyword evidence="5" id="KW-0472">Membrane</keyword>
<keyword evidence="7" id="KW-0066">ATP synthesis</keyword>
<dbReference type="GO" id="GO:0046933">
    <property type="term" value="F:proton-transporting ATP synthase activity, rotational mechanism"/>
    <property type="evidence" value="ECO:0007669"/>
    <property type="project" value="InterPro"/>
</dbReference>
<protein>
    <submittedName>
        <fullName evidence="9">ATP synthase epsilon chain</fullName>
        <ecNumber evidence="9">3.6.3.14</ecNumber>
    </submittedName>
</protein>
<dbReference type="HAMAP" id="MF_00530">
    <property type="entry name" value="ATP_synth_epsil_bac"/>
    <property type="match status" value="1"/>
</dbReference>
<dbReference type="GO" id="GO:0045259">
    <property type="term" value="C:proton-transporting ATP synthase complex"/>
    <property type="evidence" value="ECO:0007669"/>
    <property type="project" value="UniProtKB-KW"/>
</dbReference>
<keyword evidence="9" id="KW-0378">Hydrolase</keyword>
<accession>A0A1W1C091</accession>
<dbReference type="AlphaFoldDB" id="A0A1W1C091"/>
<comment type="subcellular location">
    <subcellularLocation>
        <location evidence="1">Membrane</location>
        <topology evidence="1">Peripheral membrane protein</topology>
    </subcellularLocation>
</comment>
<keyword evidence="3" id="KW-0813">Transport</keyword>
<organism evidence="9">
    <name type="scientific">hydrothermal vent metagenome</name>
    <dbReference type="NCBI Taxonomy" id="652676"/>
    <lineage>
        <taxon>unclassified sequences</taxon>
        <taxon>metagenomes</taxon>
        <taxon>ecological metagenomes</taxon>
    </lineage>
</organism>
<evidence type="ECO:0000313" key="9">
    <source>
        <dbReference type="EMBL" id="SFV59164.1"/>
    </source>
</evidence>
<evidence type="ECO:0000256" key="7">
    <source>
        <dbReference type="ARBA" id="ARBA00023310"/>
    </source>
</evidence>
<dbReference type="Gene3D" id="2.60.15.10">
    <property type="entry name" value="F0F1 ATP synthase delta/epsilon subunit, N-terminal"/>
    <property type="match status" value="1"/>
</dbReference>
<evidence type="ECO:0000256" key="3">
    <source>
        <dbReference type="ARBA" id="ARBA00022448"/>
    </source>
</evidence>
<dbReference type="Pfam" id="PF02823">
    <property type="entry name" value="ATP-synt_DE_N"/>
    <property type="match status" value="1"/>
</dbReference>
<keyword evidence="4" id="KW-0406">Ion transport</keyword>
<dbReference type="CDD" id="cd12152">
    <property type="entry name" value="F1-ATPase_delta"/>
    <property type="match status" value="1"/>
</dbReference>
<dbReference type="InterPro" id="IPR001469">
    <property type="entry name" value="ATP_synth_F1_dsu/esu"/>
</dbReference>
<evidence type="ECO:0000256" key="1">
    <source>
        <dbReference type="ARBA" id="ARBA00004170"/>
    </source>
</evidence>
<evidence type="ECO:0000256" key="6">
    <source>
        <dbReference type="ARBA" id="ARBA00023196"/>
    </source>
</evidence>
<evidence type="ECO:0000256" key="2">
    <source>
        <dbReference type="ARBA" id="ARBA00005712"/>
    </source>
</evidence>
<dbReference type="NCBIfam" id="TIGR01216">
    <property type="entry name" value="ATP_synt_epsi"/>
    <property type="match status" value="1"/>
</dbReference>
<dbReference type="EMBL" id="FPHE01000089">
    <property type="protein sequence ID" value="SFV59164.1"/>
    <property type="molecule type" value="Genomic_DNA"/>
</dbReference>
<evidence type="ECO:0000256" key="5">
    <source>
        <dbReference type="ARBA" id="ARBA00023136"/>
    </source>
</evidence>
<name>A0A1W1C091_9ZZZZ</name>
<sequence length="129" mass="13528">MKLMKLEIVTPDGVIFDDNIKQVTIPGSEGEFGVLAEHAALVSLLKAGVMVIETADSKEISVAVNGGYVKVEEEKTLCVVDGAIALNAEGTKLAENIAKAKEMLEKAQTSSKADIIAAKSRVDGISKGL</sequence>
<reference evidence="9" key="1">
    <citation type="submission" date="2016-10" db="EMBL/GenBank/DDBJ databases">
        <authorList>
            <person name="de Groot N.N."/>
        </authorList>
    </citation>
    <scope>NUCLEOTIDE SEQUENCE</scope>
</reference>
<dbReference type="EC" id="3.6.3.14" evidence="9"/>
<gene>
    <name evidence="9" type="ORF">MNB_SV-12-1857</name>
</gene>
<comment type="similarity">
    <text evidence="2">Belongs to the ATPase epsilon chain family.</text>
</comment>
<dbReference type="SUPFAM" id="SSF51344">
    <property type="entry name" value="Epsilon subunit of F1F0-ATP synthase N-terminal domain"/>
    <property type="match status" value="1"/>
</dbReference>
<dbReference type="PANTHER" id="PTHR13822">
    <property type="entry name" value="ATP SYNTHASE DELTA/EPSILON CHAIN"/>
    <property type="match status" value="1"/>
</dbReference>
<dbReference type="GO" id="GO:0016787">
    <property type="term" value="F:hydrolase activity"/>
    <property type="evidence" value="ECO:0007669"/>
    <property type="project" value="UniProtKB-KW"/>
</dbReference>
<evidence type="ECO:0000256" key="4">
    <source>
        <dbReference type="ARBA" id="ARBA00023065"/>
    </source>
</evidence>
<proteinExistence type="inferred from homology"/>
<dbReference type="InterPro" id="IPR036771">
    <property type="entry name" value="ATPsynth_dsu/esu_N"/>
</dbReference>
<dbReference type="InterPro" id="IPR020546">
    <property type="entry name" value="ATP_synth_F1_dsu/esu_N"/>
</dbReference>
<feature type="domain" description="ATP synthase F1 complex delta/epsilon subunit N-terminal" evidence="8">
    <location>
        <begin position="4"/>
        <end position="82"/>
    </location>
</feature>